<accession>A0A7G5H091</accession>
<sequence>MERHINVDLLKEYIRTLMSPQIVLPGILPRGWGEEFTRPELQTIQYTLKFVLQTGFILQNTKVLVDALEQFEKTDLPLHWFLYLHWETIVPLLVKSPLHTPIRKASLQYALN</sequence>
<reference evidence="1 2" key="1">
    <citation type="submission" date="2020-07" db="EMBL/GenBank/DDBJ databases">
        <title>Spirosoma foliorum sp. nov., isolated from the leaves on the Nejang mountain Korea, Republic of.</title>
        <authorList>
            <person name="Ho H."/>
            <person name="Lee Y.-J."/>
            <person name="Nurcahyanto D.-A."/>
            <person name="Kim S.-G."/>
        </authorList>
    </citation>
    <scope>NUCLEOTIDE SEQUENCE [LARGE SCALE GENOMIC DNA]</scope>
    <source>
        <strain evidence="1 2">PL0136</strain>
    </source>
</reference>
<proteinExistence type="predicted"/>
<evidence type="ECO:0000313" key="1">
    <source>
        <dbReference type="EMBL" id="QMW04533.1"/>
    </source>
</evidence>
<dbReference type="Proteomes" id="UP000515369">
    <property type="component" value="Chromosome"/>
</dbReference>
<name>A0A7G5H091_9BACT</name>
<dbReference type="RefSeq" id="WP_182461820.1">
    <property type="nucleotide sequence ID" value="NZ_CP059732.1"/>
</dbReference>
<dbReference type="AlphaFoldDB" id="A0A7G5H091"/>
<gene>
    <name evidence="1" type="ORF">H3H32_06220</name>
</gene>
<keyword evidence="2" id="KW-1185">Reference proteome</keyword>
<dbReference type="EMBL" id="CP059732">
    <property type="protein sequence ID" value="QMW04533.1"/>
    <property type="molecule type" value="Genomic_DNA"/>
</dbReference>
<organism evidence="1 2">
    <name type="scientific">Spirosoma foliorum</name>
    <dbReference type="NCBI Taxonomy" id="2710596"/>
    <lineage>
        <taxon>Bacteria</taxon>
        <taxon>Pseudomonadati</taxon>
        <taxon>Bacteroidota</taxon>
        <taxon>Cytophagia</taxon>
        <taxon>Cytophagales</taxon>
        <taxon>Cytophagaceae</taxon>
        <taxon>Spirosoma</taxon>
    </lineage>
</organism>
<evidence type="ECO:0000313" key="2">
    <source>
        <dbReference type="Proteomes" id="UP000515369"/>
    </source>
</evidence>
<dbReference type="KEGG" id="sfol:H3H32_06220"/>
<protein>
    <submittedName>
        <fullName evidence="1">Uncharacterized protein</fullName>
    </submittedName>
</protein>